<protein>
    <submittedName>
        <fullName evidence="1">Uncharacterized protein</fullName>
    </submittedName>
</protein>
<dbReference type="Proteomes" id="UP000012164">
    <property type="component" value="Unassembled WGS sequence"/>
</dbReference>
<dbReference type="EMBL" id="AKWR02000134">
    <property type="protein sequence ID" value="EMJ36237.1"/>
    <property type="molecule type" value="Genomic_DNA"/>
</dbReference>
<dbReference type="AlphaFoldDB" id="A0A0F6IDW2"/>
<gene>
    <name evidence="1" type="ORF">LEP1GSC079_1196</name>
</gene>
<name>A0A0F6IDW2_LEPIR</name>
<sequence length="56" mass="6336">MLLGVNPGFHGEYLNDPDRNMDESPLKSWLVDKKNENFQPGNDGDALVVVSSYRKK</sequence>
<organism evidence="1 2">
    <name type="scientific">Leptospira interrogans str. FPW1039</name>
    <dbReference type="NCBI Taxonomy" id="1193040"/>
    <lineage>
        <taxon>Bacteria</taxon>
        <taxon>Pseudomonadati</taxon>
        <taxon>Spirochaetota</taxon>
        <taxon>Spirochaetia</taxon>
        <taxon>Leptospirales</taxon>
        <taxon>Leptospiraceae</taxon>
        <taxon>Leptospira</taxon>
    </lineage>
</organism>
<evidence type="ECO:0000313" key="2">
    <source>
        <dbReference type="Proteomes" id="UP000012164"/>
    </source>
</evidence>
<proteinExistence type="predicted"/>
<evidence type="ECO:0000313" key="1">
    <source>
        <dbReference type="EMBL" id="EMJ36237.1"/>
    </source>
</evidence>
<accession>A0A0F6IDW2</accession>
<comment type="caution">
    <text evidence="1">The sequence shown here is derived from an EMBL/GenBank/DDBJ whole genome shotgun (WGS) entry which is preliminary data.</text>
</comment>
<reference evidence="1 2" key="1">
    <citation type="submission" date="2013-01" db="EMBL/GenBank/DDBJ databases">
        <authorList>
            <person name="Harkins D.M."/>
            <person name="Durkin A.S."/>
            <person name="Brinkac L.M."/>
            <person name="Haft D.H."/>
            <person name="Selengut J.D."/>
            <person name="Sanka R."/>
            <person name="DePew J."/>
            <person name="Purushe J."/>
            <person name="Peacock S.J."/>
            <person name="Thaipadungpanit J."/>
            <person name="Wuthiekanun V.W."/>
            <person name="Day N.P."/>
            <person name="Vinetz J.M."/>
            <person name="Sutton G.G."/>
            <person name="Nierman W.C."/>
            <person name="Fouts D.E."/>
        </authorList>
    </citation>
    <scope>NUCLEOTIDE SEQUENCE [LARGE SCALE GENOMIC DNA]</scope>
    <source>
        <strain evidence="1 2">FPW1039</strain>
    </source>
</reference>